<organism evidence="6 7">
    <name type="scientific">Anaerovirgula multivorans</name>
    <dbReference type="NCBI Taxonomy" id="312168"/>
    <lineage>
        <taxon>Bacteria</taxon>
        <taxon>Bacillati</taxon>
        <taxon>Bacillota</taxon>
        <taxon>Clostridia</taxon>
        <taxon>Peptostreptococcales</taxon>
        <taxon>Natronincolaceae</taxon>
        <taxon>Anaerovirgula</taxon>
    </lineage>
</organism>
<gene>
    <name evidence="6" type="ORF">SAMN05446037_104928</name>
</gene>
<dbReference type="OrthoDB" id="2554267at2"/>
<dbReference type="InterPro" id="IPR058531">
    <property type="entry name" value="Baseplate_J_M"/>
</dbReference>
<feature type="coiled-coil region" evidence="2">
    <location>
        <begin position="281"/>
        <end position="308"/>
    </location>
</feature>
<dbReference type="Pfam" id="PF26078">
    <property type="entry name" value="Baseplate_J_M"/>
    <property type="match status" value="1"/>
</dbReference>
<dbReference type="RefSeq" id="WP_089285393.1">
    <property type="nucleotide sequence ID" value="NZ_FZOJ01000049.1"/>
</dbReference>
<dbReference type="EMBL" id="FZOJ01000049">
    <property type="protein sequence ID" value="SNT18825.1"/>
    <property type="molecule type" value="Genomic_DNA"/>
</dbReference>
<name>A0A239KL79_9FIRM</name>
<protein>
    <submittedName>
        <fullName evidence="6">Uncharacterized phage protein gp47/JayE</fullName>
    </submittedName>
</protein>
<evidence type="ECO:0000259" key="3">
    <source>
        <dbReference type="Pfam" id="PF04865"/>
    </source>
</evidence>
<accession>A0A239KL79</accession>
<evidence type="ECO:0000313" key="7">
    <source>
        <dbReference type="Proteomes" id="UP000198304"/>
    </source>
</evidence>
<dbReference type="Proteomes" id="UP000198304">
    <property type="component" value="Unassembled WGS sequence"/>
</dbReference>
<dbReference type="InterPro" id="IPR006949">
    <property type="entry name" value="Barrel_Baseplate_J-like"/>
</dbReference>
<feature type="domain" description="Baseplate J-like central" evidence="4">
    <location>
        <begin position="186"/>
        <end position="264"/>
    </location>
</feature>
<dbReference type="InterPro" id="IPR058530">
    <property type="entry name" value="Baseplate_J-like_C"/>
</dbReference>
<feature type="domain" description="Baseplate protein J-like barrel" evidence="3">
    <location>
        <begin position="85"/>
        <end position="164"/>
    </location>
</feature>
<evidence type="ECO:0000313" key="6">
    <source>
        <dbReference type="EMBL" id="SNT18825.1"/>
    </source>
</evidence>
<dbReference type="PANTHER" id="PTHR37829:SF3">
    <property type="entry name" value="PROTEIN JAYE-RELATED"/>
    <property type="match status" value="1"/>
</dbReference>
<evidence type="ECO:0000259" key="5">
    <source>
        <dbReference type="Pfam" id="PF26079"/>
    </source>
</evidence>
<reference evidence="6 7" key="1">
    <citation type="submission" date="2017-06" db="EMBL/GenBank/DDBJ databases">
        <authorList>
            <person name="Kim H.J."/>
            <person name="Triplett B.A."/>
        </authorList>
    </citation>
    <scope>NUCLEOTIDE SEQUENCE [LARGE SCALE GENOMIC DNA]</scope>
    <source>
        <strain evidence="6 7">SCA</strain>
    </source>
</reference>
<dbReference type="InterPro" id="IPR052399">
    <property type="entry name" value="Phage_Baseplate_Assmbl_Protein"/>
</dbReference>
<evidence type="ECO:0000256" key="1">
    <source>
        <dbReference type="ARBA" id="ARBA00038087"/>
    </source>
</evidence>
<proteinExistence type="inferred from homology"/>
<comment type="similarity">
    <text evidence="1">Belongs to the Mu gp47/PBSX XkdT family.</text>
</comment>
<dbReference type="Pfam" id="PF04865">
    <property type="entry name" value="Baseplate_J"/>
    <property type="match status" value="1"/>
</dbReference>
<keyword evidence="7" id="KW-1185">Reference proteome</keyword>
<dbReference type="Pfam" id="PF26079">
    <property type="entry name" value="Baseplate_J_C"/>
    <property type="match status" value="1"/>
</dbReference>
<evidence type="ECO:0000259" key="4">
    <source>
        <dbReference type="Pfam" id="PF26078"/>
    </source>
</evidence>
<keyword evidence="2" id="KW-0175">Coiled coil</keyword>
<feature type="domain" description="Baseplate J-like C-terminal" evidence="5">
    <location>
        <begin position="271"/>
        <end position="354"/>
    </location>
</feature>
<sequence length="356" mass="39388">MEEGKEKILNRMLENVQGQFDRSEGSFFYDILKPMAIELEDVHQTIGFIKEKLSVEKLEDSELEQIIFERTGIKRKPATKTQGYVTITGTVGAVIEEGNIVASETVNFIVQEAKVVGDAGQVEVLVECEAYGPIGNVPAGIVQYFPVTLPGLTGVTNDEDFTSGYDKESDEELLVRYYECIQAPVTSGNKYHYKNWAKEITGVGDVKVVPLWDGDNTVKIIIIDANRQPAAEELVREVQQHIDPDSKGLGEGEAPIGAYCTVVSAVAKPLNISFKVIKDISVTDEERLQNIKDNIEEYIRQVAFKENTVSYNKIGSIILDSKGVIDFSDLMINEQTGNMLIAEDEVAVLGVITIEE</sequence>
<evidence type="ECO:0000256" key="2">
    <source>
        <dbReference type="SAM" id="Coils"/>
    </source>
</evidence>
<dbReference type="PANTHER" id="PTHR37829">
    <property type="entry name" value="PHAGE-LIKE ELEMENT PBSX PROTEIN XKDT"/>
    <property type="match status" value="1"/>
</dbReference>
<dbReference type="AlphaFoldDB" id="A0A239KL79"/>